<feature type="transmembrane region" description="Helical" evidence="7">
    <location>
        <begin position="373"/>
        <end position="391"/>
    </location>
</feature>
<feature type="transmembrane region" description="Helical" evidence="7">
    <location>
        <begin position="302"/>
        <end position="328"/>
    </location>
</feature>
<feature type="transmembrane region" description="Helical" evidence="7">
    <location>
        <begin position="340"/>
        <end position="361"/>
    </location>
</feature>
<dbReference type="InterPro" id="IPR020846">
    <property type="entry name" value="MFS_dom"/>
</dbReference>
<dbReference type="Proteomes" id="UP000052013">
    <property type="component" value="Unassembled WGS sequence"/>
</dbReference>
<evidence type="ECO:0000259" key="8">
    <source>
        <dbReference type="PROSITE" id="PS50850"/>
    </source>
</evidence>
<keyword evidence="6 7" id="KW-0472">Membrane</keyword>
<reference evidence="9 10" key="1">
    <citation type="journal article" date="2015" name="Genome Announc.">
        <title>Expanding the biotechnology potential of lactobacilli through comparative genomics of 213 strains and associated genera.</title>
        <authorList>
            <person name="Sun Z."/>
            <person name="Harris H.M."/>
            <person name="McCann A."/>
            <person name="Guo C."/>
            <person name="Argimon S."/>
            <person name="Zhang W."/>
            <person name="Yang X."/>
            <person name="Jeffery I.B."/>
            <person name="Cooney J.C."/>
            <person name="Kagawa T.F."/>
            <person name="Liu W."/>
            <person name="Song Y."/>
            <person name="Salvetti E."/>
            <person name="Wrobel A."/>
            <person name="Rasinkangas P."/>
            <person name="Parkhill J."/>
            <person name="Rea M.C."/>
            <person name="O'Sullivan O."/>
            <person name="Ritari J."/>
            <person name="Douillard F.P."/>
            <person name="Paul Ross R."/>
            <person name="Yang R."/>
            <person name="Briner A.E."/>
            <person name="Felis G.E."/>
            <person name="de Vos W.M."/>
            <person name="Barrangou R."/>
            <person name="Klaenhammer T.R."/>
            <person name="Caufield P.W."/>
            <person name="Cui Y."/>
            <person name="Zhang H."/>
            <person name="O'Toole P.W."/>
        </authorList>
    </citation>
    <scope>NUCLEOTIDE SEQUENCE [LARGE SCALE GENOMIC DNA]</scope>
    <source>
        <strain evidence="9 10">DSM 14421</strain>
    </source>
</reference>
<evidence type="ECO:0000256" key="2">
    <source>
        <dbReference type="ARBA" id="ARBA00008335"/>
    </source>
</evidence>
<comment type="caution">
    <text evidence="9">The sequence shown here is derived from an EMBL/GenBank/DDBJ whole genome shotgun (WGS) entry which is preliminary data.</text>
</comment>
<dbReference type="GO" id="GO:0005886">
    <property type="term" value="C:plasma membrane"/>
    <property type="evidence" value="ECO:0007669"/>
    <property type="project" value="UniProtKB-SubCell"/>
</dbReference>
<keyword evidence="5 7" id="KW-1133">Transmembrane helix</keyword>
<evidence type="ECO:0000256" key="1">
    <source>
        <dbReference type="ARBA" id="ARBA00004651"/>
    </source>
</evidence>
<evidence type="ECO:0000313" key="10">
    <source>
        <dbReference type="Proteomes" id="UP000052013"/>
    </source>
</evidence>
<dbReference type="PANTHER" id="PTHR23514:SF3">
    <property type="entry name" value="BYPASS OF STOP CODON PROTEIN 6"/>
    <property type="match status" value="1"/>
</dbReference>
<feature type="domain" description="Major facilitator superfamily (MFS) profile" evidence="8">
    <location>
        <begin position="13"/>
        <end position="396"/>
    </location>
</feature>
<dbReference type="GO" id="GO:0022857">
    <property type="term" value="F:transmembrane transporter activity"/>
    <property type="evidence" value="ECO:0007669"/>
    <property type="project" value="InterPro"/>
</dbReference>
<feature type="transmembrane region" description="Helical" evidence="7">
    <location>
        <begin position="278"/>
        <end position="296"/>
    </location>
</feature>
<dbReference type="PANTHER" id="PTHR23514">
    <property type="entry name" value="BYPASS OF STOP CODON PROTEIN 6"/>
    <property type="match status" value="1"/>
</dbReference>
<evidence type="ECO:0000313" key="9">
    <source>
        <dbReference type="EMBL" id="KRL64852.1"/>
    </source>
</evidence>
<evidence type="ECO:0000256" key="3">
    <source>
        <dbReference type="ARBA" id="ARBA00022448"/>
    </source>
</evidence>
<feature type="transmembrane region" description="Helical" evidence="7">
    <location>
        <begin position="210"/>
        <end position="235"/>
    </location>
</feature>
<keyword evidence="3" id="KW-0813">Transport</keyword>
<evidence type="ECO:0000256" key="5">
    <source>
        <dbReference type="ARBA" id="ARBA00022989"/>
    </source>
</evidence>
<sequence>MTNSLTKSNKRRLSISLYLNYLVHGIGLIILTQNMQALGKFWNVPIATVSYVISGVGIGRLLAYFLFGYLSDKFGRRRLVYIGIFSYMAFFIGIPFTQSISVAYLFAILAGVANSALDSGTYPTFVEMGGNSSASNVFIKAFASLGEFILPLLIATLEARALWYGWSFMLAVLLLIVNLFLLQGIKFPAKNQDLISSADDRGQATKGRRLLATISLAVYGYTTMALMILFTQWITLFAKQELGYSSLMAHALLSLYSIGSISGVLVIFVLLKVRIAETRILVIMNVLSLIAVLTISNSSVLWVSSVAAFVFGFSAAGGVLQVALNLLLKMFPRHKGVITGTYFTFGSIATFTVPIVTGWLSKIDLHAVMNFDVLIGLAGTGLVIITAAALGSGKVMSAITSALHIGVSTTDGK</sequence>
<dbReference type="EMBL" id="AZEY01000079">
    <property type="protein sequence ID" value="KRL64852.1"/>
    <property type="molecule type" value="Genomic_DNA"/>
</dbReference>
<organism evidence="9 10">
    <name type="scientific">Lentilactobacillus diolivorans DSM 14421</name>
    <dbReference type="NCBI Taxonomy" id="1423739"/>
    <lineage>
        <taxon>Bacteria</taxon>
        <taxon>Bacillati</taxon>
        <taxon>Bacillota</taxon>
        <taxon>Bacilli</taxon>
        <taxon>Lactobacillales</taxon>
        <taxon>Lactobacillaceae</taxon>
        <taxon>Lentilactobacillus</taxon>
    </lineage>
</organism>
<dbReference type="SUPFAM" id="SSF103473">
    <property type="entry name" value="MFS general substrate transporter"/>
    <property type="match status" value="1"/>
</dbReference>
<dbReference type="PATRIC" id="fig|1423739.3.peg.666"/>
<name>A0A0R1SC59_9LACO</name>
<comment type="subcellular location">
    <subcellularLocation>
        <location evidence="1">Cell membrane</location>
        <topology evidence="1">Multi-pass membrane protein</topology>
    </subcellularLocation>
</comment>
<dbReference type="InterPro" id="IPR036259">
    <property type="entry name" value="MFS_trans_sf"/>
</dbReference>
<proteinExistence type="inferred from homology"/>
<dbReference type="PROSITE" id="PS50850">
    <property type="entry name" value="MFS"/>
    <property type="match status" value="1"/>
</dbReference>
<feature type="transmembrane region" description="Helical" evidence="7">
    <location>
        <begin position="163"/>
        <end position="182"/>
    </location>
</feature>
<comment type="similarity">
    <text evidence="2">Belongs to the major facilitator superfamily.</text>
</comment>
<feature type="transmembrane region" description="Helical" evidence="7">
    <location>
        <begin position="12"/>
        <end position="32"/>
    </location>
</feature>
<dbReference type="InterPro" id="IPR051788">
    <property type="entry name" value="MFS_Transporter"/>
</dbReference>
<keyword evidence="4 7" id="KW-0812">Transmembrane</keyword>
<feature type="transmembrane region" description="Helical" evidence="7">
    <location>
        <begin position="137"/>
        <end position="157"/>
    </location>
</feature>
<feature type="transmembrane region" description="Helical" evidence="7">
    <location>
        <begin position="247"/>
        <end position="271"/>
    </location>
</feature>
<protein>
    <submittedName>
        <fullName evidence="9">Transporter, major facilitator family protein</fullName>
    </submittedName>
</protein>
<dbReference type="InterPro" id="IPR011701">
    <property type="entry name" value="MFS"/>
</dbReference>
<dbReference type="AlphaFoldDB" id="A0A0R1SC59"/>
<accession>A0A0R1SC59</accession>
<evidence type="ECO:0000256" key="7">
    <source>
        <dbReference type="SAM" id="Phobius"/>
    </source>
</evidence>
<feature type="transmembrane region" description="Helical" evidence="7">
    <location>
        <begin position="79"/>
        <end position="96"/>
    </location>
</feature>
<evidence type="ECO:0000256" key="4">
    <source>
        <dbReference type="ARBA" id="ARBA00022692"/>
    </source>
</evidence>
<feature type="transmembrane region" description="Helical" evidence="7">
    <location>
        <begin position="102"/>
        <end position="125"/>
    </location>
</feature>
<dbReference type="STRING" id="1423739.FC85_GL000636"/>
<evidence type="ECO:0000256" key="6">
    <source>
        <dbReference type="ARBA" id="ARBA00023136"/>
    </source>
</evidence>
<dbReference type="Pfam" id="PF07690">
    <property type="entry name" value="MFS_1"/>
    <property type="match status" value="1"/>
</dbReference>
<feature type="transmembrane region" description="Helical" evidence="7">
    <location>
        <begin position="44"/>
        <end position="67"/>
    </location>
</feature>
<dbReference type="Gene3D" id="1.20.1250.20">
    <property type="entry name" value="MFS general substrate transporter like domains"/>
    <property type="match status" value="2"/>
</dbReference>
<dbReference type="RefSeq" id="WP_057865103.1">
    <property type="nucleotide sequence ID" value="NZ_AZEY01000079.1"/>
</dbReference>
<gene>
    <name evidence="9" type="ORF">FC85_GL000636</name>
</gene>